<feature type="region of interest" description="Disordered" evidence="1">
    <location>
        <begin position="1"/>
        <end position="24"/>
    </location>
</feature>
<evidence type="ECO:0000313" key="5">
    <source>
        <dbReference type="Proteomes" id="UP001056455"/>
    </source>
</evidence>
<evidence type="ECO:0000256" key="1">
    <source>
        <dbReference type="SAM" id="MobiDB-lite"/>
    </source>
</evidence>
<name>A0ABY4YTJ4_9MICO</name>
<dbReference type="Pfam" id="PF02517">
    <property type="entry name" value="Rce1-like"/>
    <property type="match status" value="1"/>
</dbReference>
<evidence type="ECO:0000256" key="2">
    <source>
        <dbReference type="SAM" id="Phobius"/>
    </source>
</evidence>
<dbReference type="RefSeq" id="WP_252593071.1">
    <property type="nucleotide sequence ID" value="NZ_CP099489.1"/>
</dbReference>
<protein>
    <submittedName>
        <fullName evidence="4">CPBP family intramembrane metalloprotease</fullName>
    </submittedName>
</protein>
<feature type="domain" description="CAAX prenyl protease 2/Lysostaphin resistance protein A-like" evidence="3">
    <location>
        <begin position="135"/>
        <end position="241"/>
    </location>
</feature>
<keyword evidence="2" id="KW-0812">Transmembrane</keyword>
<feature type="transmembrane region" description="Helical" evidence="2">
    <location>
        <begin position="228"/>
        <end position="249"/>
    </location>
</feature>
<feature type="transmembrane region" description="Helical" evidence="2">
    <location>
        <begin position="166"/>
        <end position="183"/>
    </location>
</feature>
<keyword evidence="4" id="KW-0645">Protease</keyword>
<feature type="transmembrane region" description="Helical" evidence="2">
    <location>
        <begin position="123"/>
        <end position="146"/>
    </location>
</feature>
<dbReference type="Proteomes" id="UP001056455">
    <property type="component" value="Chromosome"/>
</dbReference>
<keyword evidence="4" id="KW-0378">Hydrolase</keyword>
<organism evidence="4 5">
    <name type="scientific">Ornithinimicrobium faecis</name>
    <dbReference type="NCBI Taxonomy" id="2934158"/>
    <lineage>
        <taxon>Bacteria</taxon>
        <taxon>Bacillati</taxon>
        <taxon>Actinomycetota</taxon>
        <taxon>Actinomycetes</taxon>
        <taxon>Micrococcales</taxon>
        <taxon>Ornithinimicrobiaceae</taxon>
        <taxon>Ornithinimicrobium</taxon>
    </lineage>
</organism>
<feature type="transmembrane region" description="Helical" evidence="2">
    <location>
        <begin position="53"/>
        <end position="72"/>
    </location>
</feature>
<reference evidence="4" key="1">
    <citation type="submission" date="2022-06" db="EMBL/GenBank/DDBJ databases">
        <title>Ornithinimicrobium HY1793.</title>
        <authorList>
            <person name="Huang Y."/>
        </authorList>
    </citation>
    <scope>NUCLEOTIDE SEQUENCE</scope>
    <source>
        <strain evidence="4">HY1793</strain>
    </source>
</reference>
<feature type="compositionally biased region" description="Polar residues" evidence="1">
    <location>
        <begin position="1"/>
        <end position="12"/>
    </location>
</feature>
<proteinExistence type="predicted"/>
<sequence length="255" mass="26284">MGHPGATTNQPYAESLGQPDPRTPVHRRLLSLGGVAAALGATNVLAAPRLGRVAAMSWNLGTTGVLLSLAHWAGVDRAAIGLDRHHLRRGLITGVAGSTAIATLLGVVTATSTGRELLDDDRVVSATWVQTGVHVSVFIPLGTVVLEEVAFRGVLPALLDPDVRSVPATVVIPALAFGAWHILSSRDFVAAHEPNAEGGATGSVGGIVMATTAAGLVLALARRQGSHLAAPALMHLTANALVTVIGRVVGRRRRR</sequence>
<feature type="transmembrane region" description="Helical" evidence="2">
    <location>
        <begin position="92"/>
        <end position="111"/>
    </location>
</feature>
<keyword evidence="2" id="KW-1133">Transmembrane helix</keyword>
<feature type="transmembrane region" description="Helical" evidence="2">
    <location>
        <begin position="29"/>
        <end position="46"/>
    </location>
</feature>
<keyword evidence="2" id="KW-0472">Membrane</keyword>
<dbReference type="InterPro" id="IPR003675">
    <property type="entry name" value="Rce1/LyrA-like_dom"/>
</dbReference>
<keyword evidence="5" id="KW-1185">Reference proteome</keyword>
<evidence type="ECO:0000259" key="3">
    <source>
        <dbReference type="Pfam" id="PF02517"/>
    </source>
</evidence>
<evidence type="ECO:0000313" key="4">
    <source>
        <dbReference type="EMBL" id="USQ79926.1"/>
    </source>
</evidence>
<keyword evidence="4" id="KW-0482">Metalloprotease</keyword>
<gene>
    <name evidence="4" type="ORF">NF556_20455</name>
</gene>
<feature type="transmembrane region" description="Helical" evidence="2">
    <location>
        <begin position="204"/>
        <end position="222"/>
    </location>
</feature>
<accession>A0ABY4YTJ4</accession>
<dbReference type="GO" id="GO:0008237">
    <property type="term" value="F:metallopeptidase activity"/>
    <property type="evidence" value="ECO:0007669"/>
    <property type="project" value="UniProtKB-KW"/>
</dbReference>
<dbReference type="EMBL" id="CP099489">
    <property type="protein sequence ID" value="USQ79926.1"/>
    <property type="molecule type" value="Genomic_DNA"/>
</dbReference>